<dbReference type="FunFam" id="3.40.50.300:FF:000037">
    <property type="entry name" value="26S protease regulatory subunit 6A"/>
    <property type="match status" value="1"/>
</dbReference>
<name>A0A0L8FQ18_OCTBM</name>
<evidence type="ECO:0000256" key="6">
    <source>
        <dbReference type="ARBA" id="ARBA00022840"/>
    </source>
</evidence>
<keyword evidence="7" id="KW-0647">Proteasome</keyword>
<evidence type="ECO:0000313" key="11">
    <source>
        <dbReference type="EMBL" id="KOF66495.1"/>
    </source>
</evidence>
<comment type="similarity">
    <text evidence="3 9">Belongs to the AAA ATPase family.</text>
</comment>
<dbReference type="Gene3D" id="2.40.50.140">
    <property type="entry name" value="Nucleic acid-binding proteins"/>
    <property type="match status" value="1"/>
</dbReference>
<protein>
    <recommendedName>
        <fullName evidence="10">AAA+ ATPase domain-containing protein</fullName>
    </recommendedName>
</protein>
<dbReference type="FunFam" id="1.10.8.60:FF:000009">
    <property type="entry name" value="26S protease regulatory subunit 6A"/>
    <property type="match status" value="1"/>
</dbReference>
<dbReference type="SMART" id="SM00382">
    <property type="entry name" value="AAA"/>
    <property type="match status" value="1"/>
</dbReference>
<dbReference type="GO" id="GO:0005737">
    <property type="term" value="C:cytoplasm"/>
    <property type="evidence" value="ECO:0007669"/>
    <property type="project" value="UniProtKB-SubCell"/>
</dbReference>
<dbReference type="GO" id="GO:0016887">
    <property type="term" value="F:ATP hydrolysis activity"/>
    <property type="evidence" value="ECO:0007669"/>
    <property type="project" value="InterPro"/>
</dbReference>
<dbReference type="Pfam" id="PF16450">
    <property type="entry name" value="Prot_ATP_ID_OB_C"/>
    <property type="match status" value="1"/>
</dbReference>
<dbReference type="AlphaFoldDB" id="A0A0L8FQ18"/>
<keyword evidence="4" id="KW-0963">Cytoplasm</keyword>
<dbReference type="OrthoDB" id="9443236at2759"/>
<dbReference type="InterPro" id="IPR050221">
    <property type="entry name" value="26S_Proteasome_ATPase"/>
</dbReference>
<dbReference type="InterPro" id="IPR003960">
    <property type="entry name" value="ATPase_AAA_CS"/>
</dbReference>
<dbReference type="GO" id="GO:0000502">
    <property type="term" value="C:proteasome complex"/>
    <property type="evidence" value="ECO:0007669"/>
    <property type="project" value="UniProtKB-KW"/>
</dbReference>
<keyword evidence="5 9" id="KW-0547">Nucleotide-binding</keyword>
<dbReference type="OMA" id="NKISHEH"/>
<dbReference type="InterPro" id="IPR012340">
    <property type="entry name" value="NA-bd_OB-fold"/>
</dbReference>
<evidence type="ECO:0000256" key="9">
    <source>
        <dbReference type="RuleBase" id="RU003651"/>
    </source>
</evidence>
<feature type="domain" description="AAA+ ATPase" evidence="10">
    <location>
        <begin position="208"/>
        <end position="347"/>
    </location>
</feature>
<evidence type="ECO:0000256" key="7">
    <source>
        <dbReference type="ARBA" id="ARBA00022942"/>
    </source>
</evidence>
<dbReference type="InterPro" id="IPR003959">
    <property type="entry name" value="ATPase_AAA_core"/>
</dbReference>
<dbReference type="PROSITE" id="PS00674">
    <property type="entry name" value="AAA"/>
    <property type="match status" value="1"/>
</dbReference>
<keyword evidence="8" id="KW-0539">Nucleus</keyword>
<dbReference type="Gene3D" id="3.40.50.300">
    <property type="entry name" value="P-loop containing nucleotide triphosphate hydrolases"/>
    <property type="match status" value="1"/>
</dbReference>
<keyword evidence="6 9" id="KW-0067">ATP-binding</keyword>
<dbReference type="InterPro" id="IPR003593">
    <property type="entry name" value="AAA+_ATPase"/>
</dbReference>
<dbReference type="Gene3D" id="1.10.8.60">
    <property type="match status" value="1"/>
</dbReference>
<dbReference type="SUPFAM" id="SSF52540">
    <property type="entry name" value="P-loop containing nucleoside triphosphate hydrolases"/>
    <property type="match status" value="1"/>
</dbReference>
<dbReference type="EMBL" id="KQ428013">
    <property type="protein sequence ID" value="KOF66495.1"/>
    <property type="molecule type" value="Genomic_DNA"/>
</dbReference>
<dbReference type="GO" id="GO:0005524">
    <property type="term" value="F:ATP binding"/>
    <property type="evidence" value="ECO:0007669"/>
    <property type="project" value="UniProtKB-KW"/>
</dbReference>
<evidence type="ECO:0000256" key="5">
    <source>
        <dbReference type="ARBA" id="ARBA00022741"/>
    </source>
</evidence>
<dbReference type="GO" id="GO:0005634">
    <property type="term" value="C:nucleus"/>
    <property type="evidence" value="ECO:0007669"/>
    <property type="project" value="UniProtKB-SubCell"/>
</dbReference>
<dbReference type="InterPro" id="IPR032501">
    <property type="entry name" value="Prot_ATP_ID_OB_2nd"/>
</dbReference>
<comment type="subcellular location">
    <subcellularLocation>
        <location evidence="2">Cytoplasm</location>
    </subcellularLocation>
    <subcellularLocation>
        <location evidence="1">Nucleus</location>
    </subcellularLocation>
</comment>
<evidence type="ECO:0000259" key="10">
    <source>
        <dbReference type="SMART" id="SM00382"/>
    </source>
</evidence>
<evidence type="ECO:0000256" key="8">
    <source>
        <dbReference type="ARBA" id="ARBA00023242"/>
    </source>
</evidence>
<dbReference type="KEGG" id="obi:106882053"/>
<dbReference type="Pfam" id="PF00004">
    <property type="entry name" value="AAA"/>
    <property type="match status" value="1"/>
</dbReference>
<dbReference type="InterPro" id="IPR027417">
    <property type="entry name" value="P-loop_NTPase"/>
</dbReference>
<dbReference type="FunFam" id="2.40.50.140:FF:000076">
    <property type="entry name" value="26S protease regulatory subunit 6A"/>
    <property type="match status" value="1"/>
</dbReference>
<reference evidence="11" key="1">
    <citation type="submission" date="2015-07" db="EMBL/GenBank/DDBJ databases">
        <title>MeaNS - Measles Nucleotide Surveillance Program.</title>
        <authorList>
            <person name="Tran T."/>
            <person name="Druce J."/>
        </authorList>
    </citation>
    <scope>NUCLEOTIDE SEQUENCE</scope>
    <source>
        <strain evidence="11">UCB-OBI-ISO-001</strain>
        <tissue evidence="11">Gonad</tissue>
    </source>
</reference>
<accession>A0A0L8FQ18</accession>
<dbReference type="InterPro" id="IPR041569">
    <property type="entry name" value="AAA_lid_3"/>
</dbReference>
<proteinExistence type="inferred from homology"/>
<evidence type="ECO:0000256" key="2">
    <source>
        <dbReference type="ARBA" id="ARBA00004496"/>
    </source>
</evidence>
<evidence type="ECO:0000256" key="3">
    <source>
        <dbReference type="ARBA" id="ARBA00006914"/>
    </source>
</evidence>
<dbReference type="PANTHER" id="PTHR23073">
    <property type="entry name" value="26S PROTEASOME REGULATORY SUBUNIT"/>
    <property type="match status" value="1"/>
</dbReference>
<organism evidence="11">
    <name type="scientific">Octopus bimaculoides</name>
    <name type="common">California two-spotted octopus</name>
    <dbReference type="NCBI Taxonomy" id="37653"/>
    <lineage>
        <taxon>Eukaryota</taxon>
        <taxon>Metazoa</taxon>
        <taxon>Spiralia</taxon>
        <taxon>Lophotrochozoa</taxon>
        <taxon>Mollusca</taxon>
        <taxon>Cephalopoda</taxon>
        <taxon>Coleoidea</taxon>
        <taxon>Octopodiformes</taxon>
        <taxon>Octopoda</taxon>
        <taxon>Incirrata</taxon>
        <taxon>Octopodidae</taxon>
        <taxon>Octopus</taxon>
    </lineage>
</organism>
<sequence>MATLGDNLNLLDGEEVLGEEVLRMSTDEIISRTRLLDNEVSIMRTDDQRIKHELQTQKDKIKENKEKIKVNKTLPYLVSNVIELLDMDPQDQGEEDGANVDLDSQRKGKCAVIKTSTRQTYFLPVIGLVDAENLHPGDLVGVNKDSYLILESLPQEYDSRVKAMEVDERPTEQYSDIGGLDKQIQELIEAVVLPITHKERFEALGIQPPKGVLLYGPPGTGKTLLARACAAQTKSTFLKLAGPQLVQMFIGDGAKLVRDAFALAKEKSPAIIFIDELDAIGTKRFDSEKAGDREVQRTMLELLNQMDGFMPTSQIKVIAATNRVDILDPALLRSGRLDRKIEFPHPNEEARARILQIHSRKMNVCDVNYEELARCTDDFNGAQLKAVCVEAGMIALRREAKELIHEDYMDAIIEVQAKKKTNLQYYA</sequence>
<dbReference type="STRING" id="37653.A0A0L8FQ18"/>
<evidence type="ECO:0000256" key="1">
    <source>
        <dbReference type="ARBA" id="ARBA00004123"/>
    </source>
</evidence>
<dbReference type="Pfam" id="PF17862">
    <property type="entry name" value="AAA_lid_3"/>
    <property type="match status" value="1"/>
</dbReference>
<gene>
    <name evidence="11" type="ORF">OCBIM_22012078mg</name>
</gene>
<evidence type="ECO:0000256" key="4">
    <source>
        <dbReference type="ARBA" id="ARBA00022490"/>
    </source>
</evidence>